<proteinExistence type="predicted"/>
<evidence type="ECO:0000313" key="5">
    <source>
        <dbReference type="EMBL" id="KAL0575130.1"/>
    </source>
</evidence>
<evidence type="ECO:0008006" key="7">
    <source>
        <dbReference type="Google" id="ProtNLM"/>
    </source>
</evidence>
<dbReference type="EMBL" id="JBAHYK010000333">
    <property type="protein sequence ID" value="KAL0575130.1"/>
    <property type="molecule type" value="Genomic_DNA"/>
</dbReference>
<dbReference type="SUPFAM" id="SSF56235">
    <property type="entry name" value="N-terminal nucleophile aminohydrolases (Ntn hydrolases)"/>
    <property type="match status" value="1"/>
</dbReference>
<feature type="region of interest" description="Disordered" evidence="4">
    <location>
        <begin position="33"/>
        <end position="60"/>
    </location>
</feature>
<keyword evidence="2" id="KW-0061">Asparagine biosynthesis</keyword>
<reference evidence="5 6" key="1">
    <citation type="submission" date="2024-02" db="EMBL/GenBank/DDBJ databases">
        <title>A draft genome for the cacao thread blight pathogen Marasmius crinis-equi.</title>
        <authorList>
            <person name="Cohen S.P."/>
            <person name="Baruah I.K."/>
            <person name="Amoako-Attah I."/>
            <person name="Bukari Y."/>
            <person name="Meinhardt L.W."/>
            <person name="Bailey B.A."/>
        </authorList>
    </citation>
    <scope>NUCLEOTIDE SEQUENCE [LARGE SCALE GENOMIC DNA]</scope>
    <source>
        <strain evidence="5 6">GH-76</strain>
    </source>
</reference>
<dbReference type="SUPFAM" id="SSF52402">
    <property type="entry name" value="Adenine nucleotide alpha hydrolases-like"/>
    <property type="match status" value="1"/>
</dbReference>
<dbReference type="InterPro" id="IPR014729">
    <property type="entry name" value="Rossmann-like_a/b/a_fold"/>
</dbReference>
<evidence type="ECO:0000256" key="3">
    <source>
        <dbReference type="ARBA" id="ARBA00022962"/>
    </source>
</evidence>
<name>A0ABR3FIF4_9AGAR</name>
<organism evidence="5 6">
    <name type="scientific">Marasmius crinis-equi</name>
    <dbReference type="NCBI Taxonomy" id="585013"/>
    <lineage>
        <taxon>Eukaryota</taxon>
        <taxon>Fungi</taxon>
        <taxon>Dikarya</taxon>
        <taxon>Basidiomycota</taxon>
        <taxon>Agaricomycotina</taxon>
        <taxon>Agaricomycetes</taxon>
        <taxon>Agaricomycetidae</taxon>
        <taxon>Agaricales</taxon>
        <taxon>Marasmiineae</taxon>
        <taxon>Marasmiaceae</taxon>
        <taxon>Marasmius</taxon>
    </lineage>
</organism>
<dbReference type="Gene3D" id="3.40.50.620">
    <property type="entry name" value="HUPs"/>
    <property type="match status" value="1"/>
</dbReference>
<accession>A0ABR3FIF4</accession>
<dbReference type="InterPro" id="IPR051857">
    <property type="entry name" value="Asn_synthetase_domain"/>
</dbReference>
<dbReference type="CDD" id="cd01991">
    <property type="entry name" value="Asn_synthase_B_C"/>
    <property type="match status" value="1"/>
</dbReference>
<evidence type="ECO:0000256" key="1">
    <source>
        <dbReference type="ARBA" id="ARBA00022605"/>
    </source>
</evidence>
<keyword evidence="1" id="KW-0028">Amino-acid biosynthesis</keyword>
<sequence>MCGIFFCAQNNDSASTPSHETLECLQRLRDANAARGPDAQQSHAITLPDSNKESVDRSSSPGISLEFFASELRLRGDSPVIQPHEKDGDILCWNGEVFGGMDIAPQENDGVKVFEALRGTRDPEDVCNFFASIEGPYAFVFYSKATQKLYFGRDPLGRRSLLIHRPTSRQTWFLLASVSAGIDAAYSFEEVSTSQIQMIDLQMLGSRDLSAYEECMTPLPRQSSILQLPYAEPANVNLTLPPENHPIPPLKPLSTIPEWLEPQVDQLISRLDLSIYARVRDIPRVDSLKAARVAVLFSGGIDCTILTLLADRHIPRDEPIDLLNVAFENPRKTKLKAEGNVAASPKREKKKRTTPQTDTQVEASSYMVPDRVTGLQEVEELRRLCPGRTWNFIEINVPYEESKAARPIVEALMLPSRTVMDLSLAQALYFASRGTGFVRASPEAEPVAYTSTARVLLNGLGSDELLGGYSRHRMAFTHVGGWEAVIKEVEPLRIFSALA</sequence>
<dbReference type="Proteomes" id="UP001465976">
    <property type="component" value="Unassembled WGS sequence"/>
</dbReference>
<evidence type="ECO:0000256" key="4">
    <source>
        <dbReference type="SAM" id="MobiDB-lite"/>
    </source>
</evidence>
<dbReference type="InterPro" id="IPR001962">
    <property type="entry name" value="Asn_synthase"/>
</dbReference>
<keyword evidence="6" id="KW-1185">Reference proteome</keyword>
<dbReference type="PANTHER" id="PTHR45937:SF1">
    <property type="entry name" value="ASPARAGINE SYNTHETASE DOMAIN-CONTAINING PROTEIN 1"/>
    <property type="match status" value="1"/>
</dbReference>
<keyword evidence="3" id="KW-0315">Glutamine amidotransferase</keyword>
<evidence type="ECO:0000256" key="2">
    <source>
        <dbReference type="ARBA" id="ARBA00022888"/>
    </source>
</evidence>
<dbReference type="InterPro" id="IPR029055">
    <property type="entry name" value="Ntn_hydrolases_N"/>
</dbReference>
<comment type="caution">
    <text evidence="5">The sequence shown here is derived from an EMBL/GenBank/DDBJ whole genome shotgun (WGS) entry which is preliminary data.</text>
</comment>
<protein>
    <recommendedName>
        <fullName evidence="7">Glutamine amidotransferase type-2 domain-containing protein</fullName>
    </recommendedName>
</protein>
<feature type="region of interest" description="Disordered" evidence="4">
    <location>
        <begin position="336"/>
        <end position="361"/>
    </location>
</feature>
<evidence type="ECO:0000313" key="6">
    <source>
        <dbReference type="Proteomes" id="UP001465976"/>
    </source>
</evidence>
<dbReference type="PANTHER" id="PTHR45937">
    <property type="entry name" value="ASPARAGINE SYNTHETASE DOMAIN-CONTAINING PROTEIN 1"/>
    <property type="match status" value="1"/>
</dbReference>
<dbReference type="Gene3D" id="3.60.20.10">
    <property type="entry name" value="Glutamine Phosphoribosylpyrophosphate, subunit 1, domain 1"/>
    <property type="match status" value="1"/>
</dbReference>
<gene>
    <name evidence="5" type="ORF">V5O48_006834</name>
</gene>